<name>A0A1F7RZL7_9BACT</name>
<protein>
    <recommendedName>
        <fullName evidence="4">TolC family protein</fullName>
    </recommendedName>
</protein>
<accession>A0A1F7RZL7</accession>
<dbReference type="Proteomes" id="UP000179266">
    <property type="component" value="Unassembled WGS sequence"/>
</dbReference>
<evidence type="ECO:0008006" key="4">
    <source>
        <dbReference type="Google" id="ProtNLM"/>
    </source>
</evidence>
<dbReference type="EMBL" id="MGDD01000103">
    <property type="protein sequence ID" value="OGL47003.1"/>
    <property type="molecule type" value="Genomic_DNA"/>
</dbReference>
<proteinExistence type="predicted"/>
<evidence type="ECO:0000256" key="1">
    <source>
        <dbReference type="SAM" id="Coils"/>
    </source>
</evidence>
<reference evidence="2 3" key="1">
    <citation type="journal article" date="2016" name="Nat. Commun.">
        <title>Thousands of microbial genomes shed light on interconnected biogeochemical processes in an aquifer system.</title>
        <authorList>
            <person name="Anantharaman K."/>
            <person name="Brown C.T."/>
            <person name="Hug L.A."/>
            <person name="Sharon I."/>
            <person name="Castelle C.J."/>
            <person name="Probst A.J."/>
            <person name="Thomas B.C."/>
            <person name="Singh A."/>
            <person name="Wilkins M.J."/>
            <person name="Karaoz U."/>
            <person name="Brodie E.L."/>
            <person name="Williams K.H."/>
            <person name="Hubbard S.S."/>
            <person name="Banfield J.F."/>
        </authorList>
    </citation>
    <scope>NUCLEOTIDE SEQUENCE [LARGE SCALE GENOMIC DNA]</scope>
</reference>
<evidence type="ECO:0000313" key="2">
    <source>
        <dbReference type="EMBL" id="OGL47003.1"/>
    </source>
</evidence>
<organism evidence="2 3">
    <name type="scientific">Candidatus Schekmanbacteria bacterium RBG_13_48_7</name>
    <dbReference type="NCBI Taxonomy" id="1817878"/>
    <lineage>
        <taxon>Bacteria</taxon>
        <taxon>Candidatus Schekmaniibacteriota</taxon>
    </lineage>
</organism>
<gene>
    <name evidence="2" type="ORF">A2161_13705</name>
</gene>
<dbReference type="AlphaFoldDB" id="A0A1F7RZL7"/>
<comment type="caution">
    <text evidence="2">The sequence shown here is derived from an EMBL/GenBank/DDBJ whole genome shotgun (WGS) entry which is preliminary data.</text>
</comment>
<feature type="coiled-coil region" evidence="1">
    <location>
        <begin position="23"/>
        <end position="57"/>
    </location>
</feature>
<keyword evidence="1" id="KW-0175">Coiled coil</keyword>
<evidence type="ECO:0000313" key="3">
    <source>
        <dbReference type="Proteomes" id="UP000179266"/>
    </source>
</evidence>
<sequence>MQEGAFQDSLMRNNQKIRRDRAIAIVESAYMNYKRSVEDLELEIKQVKRDRENMLDLSPHHAQDLMVATDFDAASFVKKDIQLGIKIRELEIKYDVAKRRFDFLFVRKGN</sequence>